<keyword evidence="8" id="KW-1185">Reference proteome</keyword>
<evidence type="ECO:0000313" key="7">
    <source>
        <dbReference type="EMBL" id="NMM66011.1"/>
    </source>
</evidence>
<dbReference type="Proteomes" id="UP000537131">
    <property type="component" value="Unassembled WGS sequence"/>
</dbReference>
<dbReference type="GO" id="GO:0006865">
    <property type="term" value="P:amino acid transport"/>
    <property type="evidence" value="ECO:0007669"/>
    <property type="project" value="UniProtKB-KW"/>
</dbReference>
<dbReference type="InterPro" id="IPR000709">
    <property type="entry name" value="Leu_Ile_Val-bd"/>
</dbReference>
<reference evidence="7 8" key="1">
    <citation type="submission" date="2020-04" db="EMBL/GenBank/DDBJ databases">
        <authorList>
            <person name="Doyle D.A."/>
        </authorList>
    </citation>
    <scope>NUCLEOTIDE SEQUENCE [LARGE SCALE GENOMIC DNA]</scope>
    <source>
        <strain evidence="7 8">P21</strain>
    </source>
</reference>
<evidence type="ECO:0000256" key="1">
    <source>
        <dbReference type="ARBA" id="ARBA00010062"/>
    </source>
</evidence>
<evidence type="ECO:0000256" key="2">
    <source>
        <dbReference type="ARBA" id="ARBA00022448"/>
    </source>
</evidence>
<dbReference type="SUPFAM" id="SSF53822">
    <property type="entry name" value="Periplasmic binding protein-like I"/>
    <property type="match status" value="1"/>
</dbReference>
<proteinExistence type="inferred from homology"/>
<dbReference type="PANTHER" id="PTHR30483:SF6">
    <property type="entry name" value="PERIPLASMIC BINDING PROTEIN OF ABC TRANSPORTER FOR NATURAL AMINO ACIDS"/>
    <property type="match status" value="1"/>
</dbReference>
<keyword evidence="5" id="KW-1133">Transmembrane helix</keyword>
<feature type="domain" description="Leucine-binding protein" evidence="6">
    <location>
        <begin position="40"/>
        <end position="379"/>
    </location>
</feature>
<gene>
    <name evidence="7" type="ORF">HBE96_25875</name>
</gene>
<accession>A0A7Y0EM61</accession>
<evidence type="ECO:0000259" key="6">
    <source>
        <dbReference type="Pfam" id="PF13458"/>
    </source>
</evidence>
<dbReference type="RefSeq" id="WP_169300589.1">
    <property type="nucleotide sequence ID" value="NZ_JABBNI010000067.1"/>
</dbReference>
<name>A0A7Y0EM61_9CLOT</name>
<keyword evidence="2" id="KW-0813">Transport</keyword>
<organism evidence="7 8">
    <name type="scientific">Clostridium muellerianum</name>
    <dbReference type="NCBI Taxonomy" id="2716538"/>
    <lineage>
        <taxon>Bacteria</taxon>
        <taxon>Bacillati</taxon>
        <taxon>Bacillota</taxon>
        <taxon>Clostridia</taxon>
        <taxon>Eubacteriales</taxon>
        <taxon>Clostridiaceae</taxon>
        <taxon>Clostridium</taxon>
    </lineage>
</organism>
<evidence type="ECO:0000313" key="8">
    <source>
        <dbReference type="Proteomes" id="UP000537131"/>
    </source>
</evidence>
<reference evidence="7 8" key="2">
    <citation type="submission" date="2020-06" db="EMBL/GenBank/DDBJ databases">
        <title>Complete Genome Sequence of Clostridium muelleri sp. nov. P21T, an Acid-Alcohol Producing Acetogen Isolated from Old Hay.</title>
        <authorList>
            <person name="Duncan K.E."/>
            <person name="Tanner R.S."/>
        </authorList>
    </citation>
    <scope>NUCLEOTIDE SEQUENCE [LARGE SCALE GENOMIC DNA]</scope>
    <source>
        <strain evidence="7 8">P21</strain>
    </source>
</reference>
<keyword evidence="5" id="KW-0812">Transmembrane</keyword>
<evidence type="ECO:0000256" key="4">
    <source>
        <dbReference type="ARBA" id="ARBA00022970"/>
    </source>
</evidence>
<feature type="transmembrane region" description="Helical" evidence="5">
    <location>
        <begin position="12"/>
        <end position="31"/>
    </location>
</feature>
<keyword evidence="5" id="KW-0472">Membrane</keyword>
<protein>
    <submittedName>
        <fullName evidence="7">Amino acid ABC transporter substrate-binding protein</fullName>
    </submittedName>
</protein>
<dbReference type="InterPro" id="IPR051010">
    <property type="entry name" value="BCAA_transport"/>
</dbReference>
<dbReference type="InterPro" id="IPR028081">
    <property type="entry name" value="Leu-bd"/>
</dbReference>
<evidence type="ECO:0000256" key="5">
    <source>
        <dbReference type="SAM" id="Phobius"/>
    </source>
</evidence>
<dbReference type="EMBL" id="JABBNI010000067">
    <property type="protein sequence ID" value="NMM66011.1"/>
    <property type="molecule type" value="Genomic_DNA"/>
</dbReference>
<dbReference type="InterPro" id="IPR028082">
    <property type="entry name" value="Peripla_BP_I"/>
</dbReference>
<evidence type="ECO:0000256" key="3">
    <source>
        <dbReference type="ARBA" id="ARBA00022729"/>
    </source>
</evidence>
<dbReference type="PRINTS" id="PR00337">
    <property type="entry name" value="LEUILEVALBP"/>
</dbReference>
<comment type="similarity">
    <text evidence="1">Belongs to the leucine-binding protein family.</text>
</comment>
<sequence length="392" mass="43603">MNIYSIKFNKKLYFLIIIIFLVVTISLFFFIKNIKAKERPIIIGFDAQLTGKQAELGIQERNGVQLAVEKINALGGISGRQVQLMVRDDLGIPEQAKKMDKDLINIGSVAIIGHATSAQTLAGINVTNTAKEIMIGPTVSTPELTRLDDYFFRVYPSFKDSSEAFAKYIYNKNNIKHMSIIYDTDNAAYSKDYTIFLKNKFKSLGGDINEEISFSSMQQTDFSPLITKLCNNKPEGLLIVASDVDTALIAKKIKFIDGNLPLFTSAWAQTETLIKNGGTAVEGMKLEQSYALNSRLQSFIDFQSKYKDRFGSEPCFGAAFGYEATLTLIDALKKTGGEKKGLKEELLKSNTSLGLMNNFSFDKFGDVKRPFYLTSINGGKFILVDQLTSVSQ</sequence>
<comment type="caution">
    <text evidence="7">The sequence shown here is derived from an EMBL/GenBank/DDBJ whole genome shotgun (WGS) entry which is preliminary data.</text>
</comment>
<keyword evidence="4" id="KW-0029">Amino-acid transport</keyword>
<dbReference type="PANTHER" id="PTHR30483">
    <property type="entry name" value="LEUCINE-SPECIFIC-BINDING PROTEIN"/>
    <property type="match status" value="1"/>
</dbReference>
<dbReference type="Pfam" id="PF13458">
    <property type="entry name" value="Peripla_BP_6"/>
    <property type="match status" value="1"/>
</dbReference>
<keyword evidence="3" id="KW-0732">Signal</keyword>
<dbReference type="AlphaFoldDB" id="A0A7Y0EM61"/>
<dbReference type="Gene3D" id="3.40.50.2300">
    <property type="match status" value="2"/>
</dbReference>
<dbReference type="CDD" id="cd19983">
    <property type="entry name" value="PBP1_ABC_HAAT-like"/>
    <property type="match status" value="1"/>
</dbReference>